<accession>A2BUJ9</accession>
<dbReference type="STRING" id="167542.P9515_02511"/>
<dbReference type="OrthoDB" id="9769158at2"/>
<feature type="active site" description="Nucleophile" evidence="1">
    <location>
        <position position="63"/>
    </location>
</feature>
<dbReference type="PANTHER" id="PTHR32419">
    <property type="entry name" value="GLUTATHIONYL-HYDROQUINONE REDUCTASE"/>
    <property type="match status" value="1"/>
</dbReference>
<dbReference type="PROSITE" id="PS50405">
    <property type="entry name" value="GST_CTER"/>
    <property type="match status" value="1"/>
</dbReference>
<feature type="active site" description="Proton donor/acceptor" evidence="1">
    <location>
        <position position="184"/>
    </location>
</feature>
<evidence type="ECO:0000313" key="6">
    <source>
        <dbReference type="Proteomes" id="UP000001589"/>
    </source>
</evidence>
<gene>
    <name evidence="5" type="primary">ecm4</name>
    <name evidence="5" type="ordered locus">P9515_02511</name>
</gene>
<organism evidence="5 6">
    <name type="scientific">Prochlorococcus marinus (strain MIT 9515)</name>
    <dbReference type="NCBI Taxonomy" id="167542"/>
    <lineage>
        <taxon>Bacteria</taxon>
        <taxon>Bacillati</taxon>
        <taxon>Cyanobacteriota</taxon>
        <taxon>Cyanophyceae</taxon>
        <taxon>Synechococcales</taxon>
        <taxon>Prochlorococcaceae</taxon>
        <taxon>Prochlorococcus</taxon>
    </lineage>
</organism>
<evidence type="ECO:0000256" key="2">
    <source>
        <dbReference type="PIRSR" id="PIRSR015753-2"/>
    </source>
</evidence>
<dbReference type="GO" id="GO:0005737">
    <property type="term" value="C:cytoplasm"/>
    <property type="evidence" value="ECO:0007669"/>
    <property type="project" value="TreeGrafter"/>
</dbReference>
<evidence type="ECO:0000313" key="5">
    <source>
        <dbReference type="EMBL" id="ABM71460.1"/>
    </source>
</evidence>
<dbReference type="InterPro" id="IPR010987">
    <property type="entry name" value="Glutathione-S-Trfase_C-like"/>
</dbReference>
<feature type="domain" description="GST C-terminal" evidence="4">
    <location>
        <begin position="144"/>
        <end position="287"/>
    </location>
</feature>
<keyword evidence="5" id="KW-0808">Transferase</keyword>
<dbReference type="Gene3D" id="1.20.1050.10">
    <property type="match status" value="1"/>
</dbReference>
<dbReference type="AlphaFoldDB" id="A2BUJ9"/>
<feature type="binding site" evidence="2">
    <location>
        <begin position="142"/>
        <end position="143"/>
    </location>
    <ligand>
        <name>glutathione</name>
        <dbReference type="ChEBI" id="CHEBI:57925"/>
    </ligand>
</feature>
<dbReference type="Gene3D" id="3.40.30.10">
    <property type="entry name" value="Glutaredoxin"/>
    <property type="match status" value="1"/>
</dbReference>
<dbReference type="Pfam" id="PF13409">
    <property type="entry name" value="GST_N_2"/>
    <property type="match status" value="1"/>
</dbReference>
<dbReference type="PANTHER" id="PTHR32419:SF6">
    <property type="entry name" value="GLUTATHIONE S-TRANSFERASE OMEGA-LIKE 1-RELATED"/>
    <property type="match status" value="1"/>
</dbReference>
<dbReference type="SUPFAM" id="SSF47616">
    <property type="entry name" value="GST C-terminal domain-like"/>
    <property type="match status" value="1"/>
</dbReference>
<dbReference type="GO" id="GO:0004364">
    <property type="term" value="F:glutathione transferase activity"/>
    <property type="evidence" value="ECO:0007669"/>
    <property type="project" value="InterPro"/>
</dbReference>
<proteinExistence type="predicted"/>
<evidence type="ECO:0000256" key="3">
    <source>
        <dbReference type="PIRSR" id="PIRSR015753-3"/>
    </source>
</evidence>
<evidence type="ECO:0000256" key="1">
    <source>
        <dbReference type="PIRSR" id="PIRSR015753-1"/>
    </source>
</evidence>
<reference evidence="5 6" key="1">
    <citation type="journal article" date="2007" name="PLoS Genet.">
        <title>Patterns and implications of gene gain and loss in the evolution of Prochlorococcus.</title>
        <authorList>
            <person name="Kettler G.C."/>
            <person name="Martiny A.C."/>
            <person name="Huang K."/>
            <person name="Zucker J."/>
            <person name="Coleman M.L."/>
            <person name="Rodrigue S."/>
            <person name="Chen F."/>
            <person name="Lapidus A."/>
            <person name="Ferriera S."/>
            <person name="Johnson J."/>
            <person name="Steglich C."/>
            <person name="Church G.M."/>
            <person name="Richardson P."/>
            <person name="Chisholm S.W."/>
        </authorList>
    </citation>
    <scope>NUCLEOTIDE SEQUENCE [LARGE SCALE GENOMIC DNA]</scope>
    <source>
        <strain evidence="5 6">MIT 9515</strain>
    </source>
</reference>
<evidence type="ECO:0000259" key="4">
    <source>
        <dbReference type="PROSITE" id="PS50405"/>
    </source>
</evidence>
<dbReference type="EMBL" id="CP000552">
    <property type="protein sequence ID" value="ABM71460.1"/>
    <property type="molecule type" value="Genomic_DNA"/>
</dbReference>
<dbReference type="PIRSF" id="PIRSF015753">
    <property type="entry name" value="GST"/>
    <property type="match status" value="1"/>
</dbReference>
<feature type="site" description="Lowers pKa of active site Cys" evidence="3">
    <location>
        <position position="287"/>
    </location>
</feature>
<dbReference type="InterPro" id="IPR036282">
    <property type="entry name" value="Glutathione-S-Trfase_C_sf"/>
</dbReference>
<sequence length="314" mass="37163">MQNKYLINFAKRSWFWFWTKLMDGFAPADSHGNYKRPKGILVDKTYDFEVNTKNSYLLVGNSCPWCHRTLLIYKLKNLSKKIKVIFLKADINSGQWIFKEKFEGCETLNQFYKKAQKQNIFRSTLPLLFNLQNNHINIISSESSQIVRLLNSIKVESSNKTLQIKNCDQNFLKMIHSDINDGVYKCGFARNQRSYELASKTLFRSLSKVEKEFDKNLGNWICGEDLTYADIYLFPTIIRWELIYRQLFKCSEKEISDFKNIIKWRSRFFELSNISETCFDSEWKKDYYKAIFPLNPNQIIPVLPSLQEIIESVT</sequence>
<dbReference type="InterPro" id="IPR016639">
    <property type="entry name" value="GST_Omega/GSH"/>
</dbReference>
<dbReference type="HOGENOM" id="CLU_037263_1_2_3"/>
<dbReference type="eggNOG" id="COG0435">
    <property type="taxonomic scope" value="Bacteria"/>
</dbReference>
<feature type="site" description="Lowers pKa of active site Cys" evidence="3">
    <location>
        <position position="244"/>
    </location>
</feature>
<feature type="binding site" evidence="2">
    <location>
        <position position="96"/>
    </location>
    <ligand>
        <name>glutathione</name>
        <dbReference type="ChEBI" id="CHEBI:57925"/>
    </ligand>
</feature>
<dbReference type="InterPro" id="IPR004045">
    <property type="entry name" value="Glutathione_S-Trfase_N"/>
</dbReference>
<dbReference type="Proteomes" id="UP000001589">
    <property type="component" value="Chromosome"/>
</dbReference>
<dbReference type="KEGG" id="pmc:P9515_02511"/>
<dbReference type="InterPro" id="IPR047047">
    <property type="entry name" value="GST_Omega-like_C"/>
</dbReference>
<dbReference type="Pfam" id="PF13410">
    <property type="entry name" value="GST_C_2"/>
    <property type="match status" value="1"/>
</dbReference>
<name>A2BUJ9_PROM5</name>
<dbReference type="CDD" id="cd03190">
    <property type="entry name" value="GST_C_Omega_like"/>
    <property type="match status" value="1"/>
</dbReference>
<protein>
    <submittedName>
        <fullName evidence="5">Glutathione S-transferase C terminus</fullName>
    </submittedName>
</protein>